<name>A0A2N9YCG3_9GAMM</name>
<keyword evidence="10" id="KW-0997">Cell inner membrane</keyword>
<evidence type="ECO:0000256" key="4">
    <source>
        <dbReference type="ARBA" id="ARBA00022643"/>
    </source>
</evidence>
<keyword evidence="1 10" id="KW-0813">Transport</keyword>
<feature type="transmembrane region" description="Helical" evidence="10">
    <location>
        <begin position="43"/>
        <end position="64"/>
    </location>
</feature>
<evidence type="ECO:0000256" key="2">
    <source>
        <dbReference type="ARBA" id="ARBA00022553"/>
    </source>
</evidence>
<dbReference type="RefSeq" id="WP_062147599.1">
    <property type="nucleotide sequence ID" value="NZ_CP012373.2"/>
</dbReference>
<keyword evidence="6 10" id="KW-1278">Translocase</keyword>
<feature type="transmembrane region" description="Helical" evidence="10">
    <location>
        <begin position="121"/>
        <end position="137"/>
    </location>
</feature>
<evidence type="ECO:0000256" key="6">
    <source>
        <dbReference type="ARBA" id="ARBA00022967"/>
    </source>
</evidence>
<evidence type="ECO:0000256" key="7">
    <source>
        <dbReference type="ARBA" id="ARBA00022982"/>
    </source>
</evidence>
<dbReference type="STRING" id="288004.AL038_00805"/>
<comment type="subcellular location">
    <subcellularLocation>
        <location evidence="10">Cell inner membrane</location>
        <topology evidence="10">Multi-pass membrane protein</topology>
    </subcellularLocation>
</comment>
<comment type="cofactor">
    <cofactor evidence="10">
        <name>FMN</name>
        <dbReference type="ChEBI" id="CHEBI:58210"/>
    </cofactor>
</comment>
<dbReference type="PANTHER" id="PTHR30578:SF0">
    <property type="entry name" value="ION-TRANSLOCATING OXIDOREDUCTASE COMPLEX SUBUNIT D"/>
    <property type="match status" value="1"/>
</dbReference>
<feature type="transmembrane region" description="Helical" evidence="10">
    <location>
        <begin position="84"/>
        <end position="109"/>
    </location>
</feature>
<dbReference type="OrthoDB" id="9776359at2"/>
<evidence type="ECO:0000256" key="9">
    <source>
        <dbReference type="ARBA" id="ARBA00023136"/>
    </source>
</evidence>
<evidence type="ECO:0000313" key="11">
    <source>
        <dbReference type="EMBL" id="AUI68161.1"/>
    </source>
</evidence>
<organism evidence="11 12">
    <name type="scientific">Beggiatoa leptomitoformis</name>
    <dbReference type="NCBI Taxonomy" id="288004"/>
    <lineage>
        <taxon>Bacteria</taxon>
        <taxon>Pseudomonadati</taxon>
        <taxon>Pseudomonadota</taxon>
        <taxon>Gammaproteobacteria</taxon>
        <taxon>Thiotrichales</taxon>
        <taxon>Thiotrichaceae</taxon>
        <taxon>Beggiatoa</taxon>
    </lineage>
</organism>
<feature type="transmembrane region" description="Helical" evidence="10">
    <location>
        <begin position="20"/>
        <end position="38"/>
    </location>
</feature>
<sequence>MAFILQSAPYVHAPTSVAQVMRYVLYALLPAISVYVWFFGWGVVVNILIASLTALWVESLMLWLRACPLRPFLQDNSALVMAWLLAFALPPFTVWWMTVLGVAFGLIFAKHVYGGLGNNPFNPAMVGYALLLISFPADMSRWPSVYALTEHYPTLADSFSIIFYGQSISGFTVDAITGATPLDSMRIGLGQLHPVSEVKNNPLFGLFGAKGWEWVSFSVLLGGCWLMYKKIIGWQISLGVLGGLFTLASVFFFISPEHYPSPLFHLFSGASMLCAFFIATDPVSAATSNQGRFIYGVGIGCLIYIIRTWGGYPDGVAFAVLLMNMTVPALDYLTRPTVFGEK</sequence>
<dbReference type="EMBL" id="CP018889">
    <property type="protein sequence ID" value="AUI68161.1"/>
    <property type="molecule type" value="Genomic_DNA"/>
</dbReference>
<dbReference type="GO" id="GO:0055085">
    <property type="term" value="P:transmembrane transport"/>
    <property type="evidence" value="ECO:0007669"/>
    <property type="project" value="InterPro"/>
</dbReference>
<dbReference type="PANTHER" id="PTHR30578">
    <property type="entry name" value="ELECTRON TRANSPORT COMPLEX PROTEIN RNFD"/>
    <property type="match status" value="1"/>
</dbReference>
<gene>
    <name evidence="10" type="primary">rnfD</name>
    <name evidence="11" type="synonym">rsxD</name>
    <name evidence="11" type="ORF">BLE401_05240</name>
</gene>
<evidence type="ECO:0000256" key="1">
    <source>
        <dbReference type="ARBA" id="ARBA00022448"/>
    </source>
</evidence>
<comment type="similarity">
    <text evidence="10">Belongs to the NqrB/RnfD family.</text>
</comment>
<keyword evidence="5 10" id="KW-0812">Transmembrane</keyword>
<keyword evidence="9 10" id="KW-0472">Membrane</keyword>
<protein>
    <recommendedName>
        <fullName evidence="10">Ion-translocating oxidoreductase complex subunit D</fullName>
        <ecNumber evidence="10">7.-.-.-</ecNumber>
    </recommendedName>
    <alternativeName>
        <fullName evidence="10">Rnf electron transport complex subunit D</fullName>
    </alternativeName>
</protein>
<comment type="subunit">
    <text evidence="10">The complex is composed of six subunits: RnfA, RnfB, RnfC, RnfD, RnfE and RnfG.</text>
</comment>
<evidence type="ECO:0000256" key="10">
    <source>
        <dbReference type="HAMAP-Rule" id="MF_00462"/>
    </source>
</evidence>
<keyword evidence="7 10" id="KW-0249">Electron transport</keyword>
<dbReference type="GO" id="GO:0022900">
    <property type="term" value="P:electron transport chain"/>
    <property type="evidence" value="ECO:0007669"/>
    <property type="project" value="UniProtKB-UniRule"/>
</dbReference>
<dbReference type="InterPro" id="IPR004338">
    <property type="entry name" value="NqrB/RnfD"/>
</dbReference>
<feature type="transmembrane region" description="Helical" evidence="10">
    <location>
        <begin position="292"/>
        <end position="310"/>
    </location>
</feature>
<dbReference type="Proteomes" id="UP000234271">
    <property type="component" value="Chromosome"/>
</dbReference>
<dbReference type="EC" id="7.-.-.-" evidence="10"/>
<dbReference type="HAMAP" id="MF_00462">
    <property type="entry name" value="RsxD_RnfD"/>
    <property type="match status" value="1"/>
</dbReference>
<dbReference type="NCBIfam" id="TIGR01946">
    <property type="entry name" value="rnfD"/>
    <property type="match status" value="1"/>
</dbReference>
<reference evidence="12" key="1">
    <citation type="submission" date="2016-12" db="EMBL/GenBank/DDBJ databases">
        <title>Complete Genome Sequence of Beggiatoa leptomitiformis D-401.</title>
        <authorList>
            <person name="Fomenkov A."/>
            <person name="Vincze T."/>
            <person name="Grabovich M."/>
            <person name="Anton B.P."/>
            <person name="Dubinina G."/>
            <person name="Orlova M."/>
            <person name="Belousova E."/>
            <person name="Roberts R.J."/>
        </authorList>
    </citation>
    <scope>NUCLEOTIDE SEQUENCE [LARGE SCALE GENOMIC DNA]</scope>
    <source>
        <strain evidence="12">D-401</strain>
    </source>
</reference>
<accession>A0A2N9YCG3</accession>
<dbReference type="NCBIfam" id="NF002011">
    <property type="entry name" value="PRK00816.1"/>
    <property type="match status" value="1"/>
</dbReference>
<comment type="function">
    <text evidence="10">Part of a membrane-bound complex that couples electron transfer with translocation of ions across the membrane.</text>
</comment>
<feature type="transmembrane region" description="Helical" evidence="10">
    <location>
        <begin position="235"/>
        <end position="256"/>
    </location>
</feature>
<keyword evidence="10" id="KW-1003">Cell membrane</keyword>
<evidence type="ECO:0000256" key="3">
    <source>
        <dbReference type="ARBA" id="ARBA00022630"/>
    </source>
</evidence>
<feature type="transmembrane region" description="Helical" evidence="10">
    <location>
        <begin position="211"/>
        <end position="228"/>
    </location>
</feature>
<dbReference type="GO" id="GO:0005886">
    <property type="term" value="C:plasma membrane"/>
    <property type="evidence" value="ECO:0007669"/>
    <property type="project" value="UniProtKB-SubCell"/>
</dbReference>
<evidence type="ECO:0000256" key="8">
    <source>
        <dbReference type="ARBA" id="ARBA00022989"/>
    </source>
</evidence>
<keyword evidence="2 10" id="KW-0597">Phosphoprotein</keyword>
<dbReference type="InterPro" id="IPR011303">
    <property type="entry name" value="RnfD_bac"/>
</dbReference>
<keyword evidence="4 10" id="KW-0288">FMN</keyword>
<feature type="modified residue" description="FMN phosphoryl threonine" evidence="10">
    <location>
        <position position="180"/>
    </location>
</feature>
<dbReference type="Pfam" id="PF03116">
    <property type="entry name" value="NQR2_RnfD_RnfE"/>
    <property type="match status" value="1"/>
</dbReference>
<feature type="transmembrane region" description="Helical" evidence="10">
    <location>
        <begin position="262"/>
        <end position="280"/>
    </location>
</feature>
<proteinExistence type="inferred from homology"/>
<evidence type="ECO:0000313" key="12">
    <source>
        <dbReference type="Proteomes" id="UP000234271"/>
    </source>
</evidence>
<dbReference type="AlphaFoldDB" id="A0A2N9YCG3"/>
<dbReference type="KEGG" id="blep:AL038_00805"/>
<evidence type="ECO:0000256" key="5">
    <source>
        <dbReference type="ARBA" id="ARBA00022692"/>
    </source>
</evidence>
<keyword evidence="8 10" id="KW-1133">Transmembrane helix</keyword>
<keyword evidence="3 10" id="KW-0285">Flavoprotein</keyword>
<keyword evidence="12" id="KW-1185">Reference proteome</keyword>